<feature type="compositionally biased region" description="Pro residues" evidence="1">
    <location>
        <begin position="326"/>
        <end position="340"/>
    </location>
</feature>
<feature type="region of interest" description="Disordered" evidence="1">
    <location>
        <begin position="1"/>
        <end position="57"/>
    </location>
</feature>
<feature type="compositionally biased region" description="Low complexity" evidence="1">
    <location>
        <begin position="308"/>
        <end position="325"/>
    </location>
</feature>
<sequence length="397" mass="41554">MAKGRRRSRDTSGQDRAVEAPVHRTAPADADPPRADGADAGSPGADADPADAGSDVDVQPVDVDGVRTVAVLTVLWAVAFVLLALRADTLEAEGRGWWLWACLAGVGLGLLGLEYTRKRRDAIQEALEDAEAADHAEDADHAGDADAAEAADVPEDDDRPVQVHDAQDDGPSAMPPSMQQSSPNAVTRPIDTGAGLEPVSRQDTDAGRRLDQQPDQSSQQQPDQASQQRPDRSPEQQPPRQRPEPGQPAGQPSARGSRPSWPAGGAATAEWRAFDDLMGQQPGDSGTDGSRGGSRSGRDQVAADGSDTPAASAGPTAAAESTRAPEPTPTPQPEPAPEPTAAPEDTGVVDDDEPLLDTTLGSRRARRPEDVTDESDETTAGGGRQYRGRRARRSDSA</sequence>
<dbReference type="Pfam" id="PF10745">
    <property type="entry name" value="DUF2530"/>
    <property type="match status" value="1"/>
</dbReference>
<feature type="compositionally biased region" description="Low complexity" evidence="1">
    <location>
        <begin position="213"/>
        <end position="228"/>
    </location>
</feature>
<accession>A0A2P8DM11</accession>
<gene>
    <name evidence="3" type="ORF">CLV30_12038</name>
</gene>
<evidence type="ECO:0000313" key="4">
    <source>
        <dbReference type="Proteomes" id="UP000243528"/>
    </source>
</evidence>
<keyword evidence="2" id="KW-0812">Transmembrane</keyword>
<keyword evidence="4" id="KW-1185">Reference proteome</keyword>
<keyword evidence="2" id="KW-1133">Transmembrane helix</keyword>
<feature type="transmembrane region" description="Helical" evidence="2">
    <location>
        <begin position="68"/>
        <end position="85"/>
    </location>
</feature>
<dbReference type="RefSeq" id="WP_205741095.1">
    <property type="nucleotide sequence ID" value="NZ_PYGE01000020.1"/>
</dbReference>
<feature type="region of interest" description="Disordered" evidence="1">
    <location>
        <begin position="128"/>
        <end position="397"/>
    </location>
</feature>
<evidence type="ECO:0000256" key="1">
    <source>
        <dbReference type="SAM" id="MobiDB-lite"/>
    </source>
</evidence>
<dbReference type="AlphaFoldDB" id="A0A2P8DM11"/>
<name>A0A2P8DM11_9ACTN</name>
<dbReference type="InterPro" id="IPR019681">
    <property type="entry name" value="DUF2530"/>
</dbReference>
<feature type="compositionally biased region" description="Basic and acidic residues" evidence="1">
    <location>
        <begin position="132"/>
        <end position="144"/>
    </location>
</feature>
<feature type="compositionally biased region" description="Low complexity" evidence="1">
    <location>
        <begin position="171"/>
        <end position="183"/>
    </location>
</feature>
<proteinExistence type="predicted"/>
<protein>
    <submittedName>
        <fullName evidence="3">Uncharacterized protein DUF2530</fullName>
    </submittedName>
</protein>
<comment type="caution">
    <text evidence="3">The sequence shown here is derived from an EMBL/GenBank/DDBJ whole genome shotgun (WGS) entry which is preliminary data.</text>
</comment>
<feature type="compositionally biased region" description="Acidic residues" evidence="1">
    <location>
        <begin position="146"/>
        <end position="158"/>
    </location>
</feature>
<reference evidence="3 4" key="1">
    <citation type="submission" date="2018-03" db="EMBL/GenBank/DDBJ databases">
        <title>Genomic Encyclopedia of Archaeal and Bacterial Type Strains, Phase II (KMG-II): from individual species to whole genera.</title>
        <authorList>
            <person name="Goeker M."/>
        </authorList>
    </citation>
    <scope>NUCLEOTIDE SEQUENCE [LARGE SCALE GENOMIC DNA]</scope>
    <source>
        <strain evidence="3 4">DSM 45211</strain>
    </source>
</reference>
<organism evidence="3 4">
    <name type="scientific">Haloactinopolyspora alba</name>
    <dbReference type="NCBI Taxonomy" id="648780"/>
    <lineage>
        <taxon>Bacteria</taxon>
        <taxon>Bacillati</taxon>
        <taxon>Actinomycetota</taxon>
        <taxon>Actinomycetes</taxon>
        <taxon>Jiangellales</taxon>
        <taxon>Jiangellaceae</taxon>
        <taxon>Haloactinopolyspora</taxon>
    </lineage>
</organism>
<feature type="compositionally biased region" description="Basic and acidic residues" evidence="1">
    <location>
        <begin position="9"/>
        <end position="22"/>
    </location>
</feature>
<dbReference type="Proteomes" id="UP000243528">
    <property type="component" value="Unassembled WGS sequence"/>
</dbReference>
<feature type="compositionally biased region" description="Basic and acidic residues" evidence="1">
    <location>
        <begin position="200"/>
        <end position="212"/>
    </location>
</feature>
<evidence type="ECO:0000313" key="3">
    <source>
        <dbReference type="EMBL" id="PSK98252.1"/>
    </source>
</evidence>
<dbReference type="EMBL" id="PYGE01000020">
    <property type="protein sequence ID" value="PSK98252.1"/>
    <property type="molecule type" value="Genomic_DNA"/>
</dbReference>
<keyword evidence="2" id="KW-0472">Membrane</keyword>
<feature type="compositionally biased region" description="Basic residues" evidence="1">
    <location>
        <begin position="386"/>
        <end position="397"/>
    </location>
</feature>
<evidence type="ECO:0000256" key="2">
    <source>
        <dbReference type="SAM" id="Phobius"/>
    </source>
</evidence>
<feature type="compositionally biased region" description="Low complexity" evidence="1">
    <location>
        <begin position="38"/>
        <end position="57"/>
    </location>
</feature>
<feature type="transmembrane region" description="Helical" evidence="2">
    <location>
        <begin position="97"/>
        <end position="115"/>
    </location>
</feature>